<comment type="caution">
    <text evidence="1">The sequence shown here is derived from an EMBL/GenBank/DDBJ whole genome shotgun (WGS) entry which is preliminary data.</text>
</comment>
<reference evidence="1" key="1">
    <citation type="submission" date="2023-04" db="EMBL/GenBank/DDBJ databases">
        <title>Draft Genome sequencing of Naganishia species isolated from polar environments using Oxford Nanopore Technology.</title>
        <authorList>
            <person name="Leo P."/>
            <person name="Venkateswaran K."/>
        </authorList>
    </citation>
    <scope>NUCLEOTIDE SEQUENCE</scope>
    <source>
        <strain evidence="1">MNA-CCFEE 5425</strain>
    </source>
</reference>
<gene>
    <name evidence="1" type="ORF">QFC22_000600</name>
</gene>
<dbReference type="EMBL" id="JASBWU010000001">
    <property type="protein sequence ID" value="KAJ9125638.1"/>
    <property type="molecule type" value="Genomic_DNA"/>
</dbReference>
<dbReference type="Proteomes" id="UP001243375">
    <property type="component" value="Unassembled WGS sequence"/>
</dbReference>
<organism evidence="1 2">
    <name type="scientific">Naganishia vaughanmartiniae</name>
    <dbReference type="NCBI Taxonomy" id="1424756"/>
    <lineage>
        <taxon>Eukaryota</taxon>
        <taxon>Fungi</taxon>
        <taxon>Dikarya</taxon>
        <taxon>Basidiomycota</taxon>
        <taxon>Agaricomycotina</taxon>
        <taxon>Tremellomycetes</taxon>
        <taxon>Filobasidiales</taxon>
        <taxon>Filobasidiaceae</taxon>
        <taxon>Naganishia</taxon>
    </lineage>
</organism>
<keyword evidence="2" id="KW-1185">Reference proteome</keyword>
<accession>A0ACC2XP51</accession>
<name>A0ACC2XP51_9TREE</name>
<proteinExistence type="predicted"/>
<protein>
    <submittedName>
        <fullName evidence="1">Uncharacterized protein</fullName>
    </submittedName>
</protein>
<sequence>MACLRINPSTLVKAHANARDEAKDLLHLPKPSGMPHTGKPRRIRIEYGNAWEMQNNLQDAFVTWADFVGRELPDFARGYNAVYAETKAERIESLLSKASIMGYTPLLEGEAYNDPICAYYVEDGAVSNYHGTGGANSLTQTQMTNLLGVPNQYYGAERTQIQTLHGNDSHHSLQPTDSQYTAEAALPLRTPPEQLLCEPPRIHGRPNQQANPSAYERNLAWFRVHQAQQATQAQLLWEAAQREWEQTIGETAGK</sequence>
<evidence type="ECO:0000313" key="1">
    <source>
        <dbReference type="EMBL" id="KAJ9125638.1"/>
    </source>
</evidence>
<evidence type="ECO:0000313" key="2">
    <source>
        <dbReference type="Proteomes" id="UP001243375"/>
    </source>
</evidence>